<dbReference type="GO" id="GO:0046856">
    <property type="term" value="P:phosphatidylinositol dephosphorylation"/>
    <property type="evidence" value="ECO:0007669"/>
    <property type="project" value="InterPro"/>
</dbReference>
<dbReference type="PaxDb" id="6945-B7P165"/>
<evidence type="ECO:0000256" key="1">
    <source>
        <dbReference type="ARBA" id="ARBA00005910"/>
    </source>
</evidence>
<feature type="compositionally biased region" description="Basic residues" evidence="2">
    <location>
        <begin position="413"/>
        <end position="422"/>
    </location>
</feature>
<dbReference type="InterPro" id="IPR041611">
    <property type="entry name" value="SKICH"/>
</dbReference>
<dbReference type="EMBL" id="ABJB010872459">
    <property type="status" value="NOT_ANNOTATED_CDS"/>
    <property type="molecule type" value="Genomic_DNA"/>
</dbReference>
<reference evidence="5" key="2">
    <citation type="submission" date="2020-05" db="UniProtKB">
        <authorList>
            <consortium name="EnsemblMetazoa"/>
        </authorList>
    </citation>
    <scope>IDENTIFICATION</scope>
    <source>
        <strain evidence="5">wikel</strain>
    </source>
</reference>
<dbReference type="Pfam" id="PF22669">
    <property type="entry name" value="Exo_endo_phos2"/>
    <property type="match status" value="2"/>
</dbReference>
<dbReference type="OrthoDB" id="62798at2759"/>
<dbReference type="VEuPathDB" id="VectorBase:ISCP_035146"/>
<protein>
    <recommendedName>
        <fullName evidence="3">Inositol polyphosphate-related phosphatase domain-containing protein</fullName>
    </recommendedName>
</protein>
<comment type="similarity">
    <text evidence="1">Belongs to the inositol 1,4,5-trisphosphate 5-phosphatase type II family.</text>
</comment>
<dbReference type="EMBL" id="DS615069">
    <property type="protein sequence ID" value="EEC00337.1"/>
    <property type="molecule type" value="Genomic_DNA"/>
</dbReference>
<feature type="region of interest" description="Disordered" evidence="2">
    <location>
        <begin position="563"/>
        <end position="629"/>
    </location>
</feature>
<evidence type="ECO:0000313" key="4">
    <source>
        <dbReference type="EMBL" id="EEC00337.1"/>
    </source>
</evidence>
<dbReference type="VEuPathDB" id="VectorBase:ISCI016108"/>
<feature type="domain" description="Inositol polyphosphate-related phosphatase" evidence="3">
    <location>
        <begin position="15"/>
        <end position="305"/>
    </location>
</feature>
<dbReference type="GO" id="GO:0005886">
    <property type="term" value="C:plasma membrane"/>
    <property type="evidence" value="ECO:0000318"/>
    <property type="project" value="GO_Central"/>
</dbReference>
<dbReference type="GO" id="GO:0001726">
    <property type="term" value="C:ruffle"/>
    <property type="evidence" value="ECO:0000318"/>
    <property type="project" value="GO_Central"/>
</dbReference>
<dbReference type="Proteomes" id="UP000001555">
    <property type="component" value="Unassembled WGS sequence"/>
</dbReference>
<dbReference type="InterPro" id="IPR046985">
    <property type="entry name" value="IP5"/>
</dbReference>
<reference evidence="4 6" key="1">
    <citation type="submission" date="2008-03" db="EMBL/GenBank/DDBJ databases">
        <title>Annotation of Ixodes scapularis.</title>
        <authorList>
            <consortium name="Ixodes scapularis Genome Project Consortium"/>
            <person name="Caler E."/>
            <person name="Hannick L.I."/>
            <person name="Bidwell S."/>
            <person name="Joardar V."/>
            <person name="Thiagarajan M."/>
            <person name="Amedeo P."/>
            <person name="Galinsky K.J."/>
            <person name="Schobel S."/>
            <person name="Inman J."/>
            <person name="Hostetler J."/>
            <person name="Miller J."/>
            <person name="Hammond M."/>
            <person name="Megy K."/>
            <person name="Lawson D."/>
            <person name="Kodira C."/>
            <person name="Sutton G."/>
            <person name="Meyer J."/>
            <person name="Hill C.A."/>
            <person name="Birren B."/>
            <person name="Nene V."/>
            <person name="Collins F."/>
            <person name="Alarcon-Chaidez F."/>
            <person name="Wikel S."/>
            <person name="Strausberg R."/>
        </authorList>
    </citation>
    <scope>NUCLEOTIDE SEQUENCE [LARGE SCALE GENOMIC DNA]</scope>
    <source>
        <strain evidence="6">Wikel</strain>
        <strain evidence="4">Wikel colony</strain>
    </source>
</reference>
<keyword evidence="6" id="KW-1185">Reference proteome</keyword>
<dbReference type="Pfam" id="PF17751">
    <property type="entry name" value="SKICH"/>
    <property type="match status" value="1"/>
</dbReference>
<dbReference type="GO" id="GO:0034485">
    <property type="term" value="F:phosphatidylinositol-3,4,5-trisphosphate 5-phosphatase activity"/>
    <property type="evidence" value="ECO:0000318"/>
    <property type="project" value="GO_Central"/>
</dbReference>
<dbReference type="PANTHER" id="PTHR11200">
    <property type="entry name" value="INOSITOL 5-PHOSPHATASE"/>
    <property type="match status" value="1"/>
</dbReference>
<dbReference type="InParanoid" id="B7P165"/>
<sequence>MPSDSGSMAASKMLRDFRVYIMTWNVVCRGPIEDLRSALGLEPPVIPEALPDMYAIGFQEVSARPQNLLSQAFFEEPWIQAIRNALHKYSYVKHVRLQGLILTIFTKREHLIHLRGIQSTYTRTGLGGVWGNKGGVTIRLCVYGCSMCFVNSHLAAHESETFQRVTEYNIIIEKQRFVDAQATNILTHDYAFWFGDLNFRVDDCTMEEMKASIENGTFDQMLQKDQLMLTALSAIDLTVDVDCTFCSHRKPAWTDRILFRFTKNAYENVALDLKQHQYVSHDLYIQSDHKPVSGFFSLKVGHPVTHSFRACTVLNEWMDDGNCATTQDKKKKNVGMFLRQVFAKPLQPMIHFLPVGTWIINQDSFAWYYTSADTELKSWDWIGLYRENFNSLEDHLGYVWASTRPTDVYPTHLRYRRSRSRSSRGSQSRLSPVNAVSPTPGTGSGVREGSLRSSPNLDALSRSQSLSRPHKVDDTPDDLVAHSDDEHRRRPSVKESVVMASATTVTTVASTTKAPGGSTDRSRVKGSFAAGGSSKKRPDAMVTWKQGAQASPSTYNSLDEAAEATGVGSTGTPTPEVGNASPFENKTGSDQEEEVPESPLARAPPQCAPSETPQGQPRESLTGQAPRVPPCPPDKVFYRVLFGDQTLLVSGRYRLVYLRGQSDVLGMSEPFKVRLRLEHAGGICTVPATRLRLIKAAVS</sequence>
<dbReference type="EnsemblMetazoa" id="ISCW016108-RA">
    <property type="protein sequence ID" value="ISCW016108-PA"/>
    <property type="gene ID" value="ISCW016108"/>
</dbReference>
<dbReference type="InterPro" id="IPR036691">
    <property type="entry name" value="Endo/exonu/phosph_ase_sf"/>
</dbReference>
<feature type="compositionally biased region" description="Polar residues" evidence="2">
    <location>
        <begin position="451"/>
        <end position="467"/>
    </location>
</feature>
<proteinExistence type="inferred from homology"/>
<dbReference type="GO" id="GO:0046030">
    <property type="term" value="F:inositol trisphosphate phosphatase activity"/>
    <property type="evidence" value="ECO:0000318"/>
    <property type="project" value="GO_Central"/>
</dbReference>
<evidence type="ECO:0000313" key="5">
    <source>
        <dbReference type="EnsemblMetazoa" id="ISCW016108-PA"/>
    </source>
</evidence>
<dbReference type="GO" id="GO:0004439">
    <property type="term" value="F:phosphatidylinositol-4,5-bisphosphate 5-phosphatase activity"/>
    <property type="evidence" value="ECO:0000318"/>
    <property type="project" value="GO_Central"/>
</dbReference>
<organism>
    <name type="scientific">Ixodes scapularis</name>
    <name type="common">Black-legged tick</name>
    <name type="synonym">Deer tick</name>
    <dbReference type="NCBI Taxonomy" id="6945"/>
    <lineage>
        <taxon>Eukaryota</taxon>
        <taxon>Metazoa</taxon>
        <taxon>Ecdysozoa</taxon>
        <taxon>Arthropoda</taxon>
        <taxon>Chelicerata</taxon>
        <taxon>Arachnida</taxon>
        <taxon>Acari</taxon>
        <taxon>Parasitiformes</taxon>
        <taxon>Ixodida</taxon>
        <taxon>Ixodoidea</taxon>
        <taxon>Ixodidae</taxon>
        <taxon>Ixodinae</taxon>
        <taxon>Ixodes</taxon>
    </lineage>
</organism>
<dbReference type="Gene3D" id="3.60.10.10">
    <property type="entry name" value="Endonuclease/exonuclease/phosphatase"/>
    <property type="match status" value="1"/>
</dbReference>
<dbReference type="Gene3D" id="2.60.40.2840">
    <property type="match status" value="1"/>
</dbReference>
<dbReference type="HOGENOM" id="CLU_394463_0_0_1"/>
<dbReference type="InterPro" id="IPR000300">
    <property type="entry name" value="IPPc"/>
</dbReference>
<dbReference type="PANTHER" id="PTHR11200:SF275">
    <property type="entry name" value="LD06095P"/>
    <property type="match status" value="1"/>
</dbReference>
<dbReference type="STRING" id="6945.B7P165"/>
<evidence type="ECO:0000259" key="3">
    <source>
        <dbReference type="SMART" id="SM00128"/>
    </source>
</evidence>
<dbReference type="FunCoup" id="B7P165">
    <property type="interactions" value="1219"/>
</dbReference>
<feature type="compositionally biased region" description="Basic and acidic residues" evidence="2">
    <location>
        <begin position="470"/>
        <end position="488"/>
    </location>
</feature>
<evidence type="ECO:0000256" key="2">
    <source>
        <dbReference type="SAM" id="MobiDB-lite"/>
    </source>
</evidence>
<dbReference type="VEuPathDB" id="VectorBase:ISCW016108"/>
<gene>
    <name evidence="4" type="ORF">IscW_ISCW016108</name>
</gene>
<feature type="region of interest" description="Disordered" evidence="2">
    <location>
        <begin position="411"/>
        <end position="541"/>
    </location>
</feature>
<dbReference type="FunFam" id="3.60.10.10:FF:000060">
    <property type="entry name" value="Uncharacterized protein, isoform C"/>
    <property type="match status" value="1"/>
</dbReference>
<dbReference type="GO" id="GO:0043005">
    <property type="term" value="C:neuron projection"/>
    <property type="evidence" value="ECO:0000318"/>
    <property type="project" value="GO_Central"/>
</dbReference>
<dbReference type="SUPFAM" id="SSF56219">
    <property type="entry name" value="DNase I-like"/>
    <property type="match status" value="1"/>
</dbReference>
<dbReference type="EMBL" id="ABJB010715004">
    <property type="status" value="NOT_ANNOTATED_CDS"/>
    <property type="molecule type" value="Genomic_DNA"/>
</dbReference>
<dbReference type="SMART" id="SM00128">
    <property type="entry name" value="IPPc"/>
    <property type="match status" value="1"/>
</dbReference>
<evidence type="ECO:0000313" key="6">
    <source>
        <dbReference type="Proteomes" id="UP000001555"/>
    </source>
</evidence>
<feature type="compositionally biased region" description="Low complexity" evidence="2">
    <location>
        <begin position="496"/>
        <end position="512"/>
    </location>
</feature>
<name>B7P165_IXOSC</name>
<accession>B7P165</accession>
<feature type="compositionally biased region" description="Polar residues" evidence="2">
    <location>
        <begin position="609"/>
        <end position="623"/>
    </location>
</feature>
<dbReference type="AlphaFoldDB" id="B7P165"/>